<reference evidence="2" key="1">
    <citation type="journal article" date="2024" name="Proc. Natl. Acad. Sci. U.S.A.">
        <title>Extraordinary preservation of gene collinearity over three hundred million years revealed in homosporous lycophytes.</title>
        <authorList>
            <person name="Li C."/>
            <person name="Wickell D."/>
            <person name="Kuo L.Y."/>
            <person name="Chen X."/>
            <person name="Nie B."/>
            <person name="Liao X."/>
            <person name="Peng D."/>
            <person name="Ji J."/>
            <person name="Jenkins J."/>
            <person name="Williams M."/>
            <person name="Shu S."/>
            <person name="Plott C."/>
            <person name="Barry K."/>
            <person name="Rajasekar S."/>
            <person name="Grimwood J."/>
            <person name="Han X."/>
            <person name="Sun S."/>
            <person name="Hou Z."/>
            <person name="He W."/>
            <person name="Dai G."/>
            <person name="Sun C."/>
            <person name="Schmutz J."/>
            <person name="Leebens-Mack J.H."/>
            <person name="Li F.W."/>
            <person name="Wang L."/>
        </authorList>
    </citation>
    <scope>NUCLEOTIDE SEQUENCE [LARGE SCALE GENOMIC DNA]</scope>
    <source>
        <strain evidence="2">cv. PW_Plant_1</strain>
    </source>
</reference>
<dbReference type="EMBL" id="CM055100">
    <property type="protein sequence ID" value="KAJ7545161.1"/>
    <property type="molecule type" value="Genomic_DNA"/>
</dbReference>
<gene>
    <name evidence="1" type="ORF">O6H91_09G109900</name>
</gene>
<sequence>MQDQVVDNQYSCYHQQKLGGLIKNRKMAASDHELAIAPCHLIYKRDEIIANHHNLFISLWQEGFRPQERTEDGWVVYILGGKLNPPVEVSLPCDISTTAPRRMQAFLRKAGKNFMCKWEVVADNWTDHLPLSARASVSEQNVAPYKISEVGLPGLGLYQAALPSQFGGQCSKSIPFLDEQLLQHNLAEALREEEESDPSVNYGKSNERIYKLRRQQKPITI</sequence>
<evidence type="ECO:0000313" key="2">
    <source>
        <dbReference type="Proteomes" id="UP001162992"/>
    </source>
</evidence>
<evidence type="ECO:0000313" key="1">
    <source>
        <dbReference type="EMBL" id="KAJ7545161.1"/>
    </source>
</evidence>
<protein>
    <submittedName>
        <fullName evidence="1">Uncharacterized protein</fullName>
    </submittedName>
</protein>
<accession>A0ACC2CT00</accession>
<dbReference type="Proteomes" id="UP001162992">
    <property type="component" value="Chromosome 9"/>
</dbReference>
<organism evidence="1 2">
    <name type="scientific">Diphasiastrum complanatum</name>
    <name type="common">Issler's clubmoss</name>
    <name type="synonym">Lycopodium complanatum</name>
    <dbReference type="NCBI Taxonomy" id="34168"/>
    <lineage>
        <taxon>Eukaryota</taxon>
        <taxon>Viridiplantae</taxon>
        <taxon>Streptophyta</taxon>
        <taxon>Embryophyta</taxon>
        <taxon>Tracheophyta</taxon>
        <taxon>Lycopodiopsida</taxon>
        <taxon>Lycopodiales</taxon>
        <taxon>Lycopodiaceae</taxon>
        <taxon>Lycopodioideae</taxon>
        <taxon>Diphasiastrum</taxon>
    </lineage>
</organism>
<keyword evidence="2" id="KW-1185">Reference proteome</keyword>
<comment type="caution">
    <text evidence="1">The sequence shown here is derived from an EMBL/GenBank/DDBJ whole genome shotgun (WGS) entry which is preliminary data.</text>
</comment>
<proteinExistence type="predicted"/>
<name>A0ACC2CT00_DIPCM</name>